<dbReference type="EMBL" id="JAVRFE010000019">
    <property type="protein sequence ID" value="MDT0457321.1"/>
    <property type="molecule type" value="Genomic_DNA"/>
</dbReference>
<keyword evidence="3" id="KW-1185">Reference proteome</keyword>
<reference evidence="2" key="1">
    <citation type="submission" date="2024-05" db="EMBL/GenBank/DDBJ databases">
        <title>30 novel species of actinomycetes from the DSMZ collection.</title>
        <authorList>
            <person name="Nouioui I."/>
        </authorList>
    </citation>
    <scope>NUCLEOTIDE SEQUENCE</scope>
    <source>
        <strain evidence="2">DSM 41527</strain>
    </source>
</reference>
<gene>
    <name evidence="2" type="ORF">RM550_16500</name>
</gene>
<keyword evidence="1" id="KW-0472">Membrane</keyword>
<evidence type="ECO:0000313" key="3">
    <source>
        <dbReference type="Proteomes" id="UP001180551"/>
    </source>
</evidence>
<name>A0ABU2T8S4_9ACTN</name>
<accession>A0ABU2T8S4</accession>
<proteinExistence type="predicted"/>
<organism evidence="2 3">
    <name type="scientific">Streptomyces mooreae</name>
    <dbReference type="NCBI Taxonomy" id="3075523"/>
    <lineage>
        <taxon>Bacteria</taxon>
        <taxon>Bacillati</taxon>
        <taxon>Actinomycetota</taxon>
        <taxon>Actinomycetes</taxon>
        <taxon>Kitasatosporales</taxon>
        <taxon>Streptomycetaceae</taxon>
        <taxon>Streptomyces</taxon>
    </lineage>
</organism>
<evidence type="ECO:0000256" key="1">
    <source>
        <dbReference type="SAM" id="Phobius"/>
    </source>
</evidence>
<comment type="caution">
    <text evidence="2">The sequence shown here is derived from an EMBL/GenBank/DDBJ whole genome shotgun (WGS) entry which is preliminary data.</text>
</comment>
<protein>
    <submittedName>
        <fullName evidence="2">Uncharacterized protein</fullName>
    </submittedName>
</protein>
<keyword evidence="1" id="KW-1133">Transmembrane helix</keyword>
<feature type="transmembrane region" description="Helical" evidence="1">
    <location>
        <begin position="6"/>
        <end position="28"/>
    </location>
</feature>
<evidence type="ECO:0000313" key="2">
    <source>
        <dbReference type="EMBL" id="MDT0457321.1"/>
    </source>
</evidence>
<dbReference type="Proteomes" id="UP001180551">
    <property type="component" value="Unassembled WGS sequence"/>
</dbReference>
<sequence length="50" mass="5151">MHWLGYLPTVLFGAGTGLILGLVLYGVAVRLVDRRTCRAGAAHDGATGPG</sequence>
<keyword evidence="1" id="KW-0812">Transmembrane</keyword>